<evidence type="ECO:0000313" key="1">
    <source>
        <dbReference type="EMBL" id="MDR6726141.1"/>
    </source>
</evidence>
<organism evidence="1 2">
    <name type="scientific">Paenibacillus amylolyticus</name>
    <dbReference type="NCBI Taxonomy" id="1451"/>
    <lineage>
        <taxon>Bacteria</taxon>
        <taxon>Bacillati</taxon>
        <taxon>Bacillota</taxon>
        <taxon>Bacilli</taxon>
        <taxon>Bacillales</taxon>
        <taxon>Paenibacillaceae</taxon>
        <taxon>Paenibacillus</taxon>
    </lineage>
</organism>
<sequence>MKMKFNLILGLSVFVLLISAILFNKYLVLKNNVQIAADSAYKHTIKESQNFQKELKIYIKSGKKMDTENLTIYVTKFEENFGSFGLIKNTIGDVDKPLFQEQRSFFEELRSLIFVDYNRLSIEELKKMDMKIGPLINSLQNLKEY</sequence>
<gene>
    <name evidence="1" type="ORF">J2W91_004647</name>
</gene>
<dbReference type="AlphaFoldDB" id="A0AAP5LPB9"/>
<dbReference type="Proteomes" id="UP001254832">
    <property type="component" value="Unassembled WGS sequence"/>
</dbReference>
<comment type="caution">
    <text evidence="1">The sequence shown here is derived from an EMBL/GenBank/DDBJ whole genome shotgun (WGS) entry which is preliminary data.</text>
</comment>
<proteinExistence type="predicted"/>
<accession>A0AAP5LPB9</accession>
<reference evidence="1" key="1">
    <citation type="submission" date="2023-07" db="EMBL/GenBank/DDBJ databases">
        <title>Sorghum-associated microbial communities from plants grown in Nebraska, USA.</title>
        <authorList>
            <person name="Schachtman D."/>
        </authorList>
    </citation>
    <scope>NUCLEOTIDE SEQUENCE</scope>
    <source>
        <strain evidence="1">BE80</strain>
    </source>
</reference>
<name>A0AAP5LPB9_PAEAM</name>
<evidence type="ECO:0000313" key="2">
    <source>
        <dbReference type="Proteomes" id="UP001254832"/>
    </source>
</evidence>
<dbReference type="RefSeq" id="WP_310144070.1">
    <property type="nucleotide sequence ID" value="NZ_JAVDTR010000015.1"/>
</dbReference>
<dbReference type="EMBL" id="JAVDTR010000015">
    <property type="protein sequence ID" value="MDR6726141.1"/>
    <property type="molecule type" value="Genomic_DNA"/>
</dbReference>
<protein>
    <submittedName>
        <fullName evidence="1">Uncharacterized protein</fullName>
    </submittedName>
</protein>